<dbReference type="PANTHER" id="PTHR23150:SF19">
    <property type="entry name" value="FORMYLGLYCINE-GENERATING ENZYME"/>
    <property type="match status" value="1"/>
</dbReference>
<dbReference type="EMBL" id="JAHHHW010000023">
    <property type="protein sequence ID" value="MBW4430666.1"/>
    <property type="molecule type" value="Genomic_DNA"/>
</dbReference>
<sequence length="450" mass="51524">MNYEHDIFISHASEDKDFVRPLAEKLQNERYRVWYDEFSLTVGDNLSESINKGLSESRFGIIVISPNFISKPWPKYELEGLTQKEIKFGKVILPIWHNVSYQKVFEFSPIIAGKLASNTSKGLDKVVEEIIAALRKAGVNSNFINQPKENPSLKLPTFDFQTVKLSVERDSSGKSIIKSNFYDNQANYSIEDLGFGVKLEMVEIPGGTFLMGAYDHEEESRDSERPVHHVTVPTFFMGKYTITQEQWDRVVSSCPPVNRDLKPRPSRFKGNNHLPVEQVSWYDAVEFCARLSQKTSRNYRLPSEAEWEYACRAGTTTPFYFGGTITDQVANYNATYIYGNGSKGNYRSQTTPVGSFRPNYFGLYDMHGNLWEWCLDDWHDNYKGAPTDGTPWFDNNDDLFQKQGCAVLRGGSWSDIPKNCRSAFRLNYFRRDLIAFIIGFRVVCAVGRSL</sequence>
<dbReference type="AlphaFoldDB" id="A0A9E3H4Z9"/>
<dbReference type="InterPro" id="IPR016187">
    <property type="entry name" value="CTDL_fold"/>
</dbReference>
<feature type="domain" description="TIR" evidence="1">
    <location>
        <begin position="3"/>
        <end position="134"/>
    </location>
</feature>
<proteinExistence type="predicted"/>
<dbReference type="SUPFAM" id="SSF56436">
    <property type="entry name" value="C-type lectin-like"/>
    <property type="match status" value="1"/>
</dbReference>
<dbReference type="GO" id="GO:0120147">
    <property type="term" value="F:formylglycine-generating oxidase activity"/>
    <property type="evidence" value="ECO:0007669"/>
    <property type="project" value="TreeGrafter"/>
</dbReference>
<dbReference type="Pfam" id="PF03781">
    <property type="entry name" value="FGE-sulfatase"/>
    <property type="match status" value="1"/>
</dbReference>
<dbReference type="InterPro" id="IPR000157">
    <property type="entry name" value="TIR_dom"/>
</dbReference>
<reference evidence="2" key="1">
    <citation type="submission" date="2021-05" db="EMBL/GenBank/DDBJ databases">
        <authorList>
            <person name="Pietrasiak N."/>
            <person name="Ward R."/>
            <person name="Stajich J.E."/>
            <person name="Kurbessoian T."/>
        </authorList>
    </citation>
    <scope>NUCLEOTIDE SEQUENCE</scope>
    <source>
        <strain evidence="2">HA4357-MV3</strain>
    </source>
</reference>
<dbReference type="Proteomes" id="UP000813215">
    <property type="component" value="Unassembled WGS sequence"/>
</dbReference>
<evidence type="ECO:0000313" key="3">
    <source>
        <dbReference type="Proteomes" id="UP000813215"/>
    </source>
</evidence>
<dbReference type="Gene3D" id="3.90.1580.10">
    <property type="entry name" value="paralog of FGE (formylglycine-generating enzyme)"/>
    <property type="match status" value="1"/>
</dbReference>
<evidence type="ECO:0000313" key="2">
    <source>
        <dbReference type="EMBL" id="MBW4430666.1"/>
    </source>
</evidence>
<dbReference type="InterPro" id="IPR051043">
    <property type="entry name" value="Sulfatase_Mod_Factor_Kinase"/>
</dbReference>
<gene>
    <name evidence="2" type="ORF">KME28_02620</name>
</gene>
<dbReference type="PANTHER" id="PTHR23150">
    <property type="entry name" value="SULFATASE MODIFYING FACTOR 1, 2"/>
    <property type="match status" value="1"/>
</dbReference>
<dbReference type="SMART" id="SM00255">
    <property type="entry name" value="TIR"/>
    <property type="match status" value="1"/>
</dbReference>
<evidence type="ECO:0000259" key="1">
    <source>
        <dbReference type="PROSITE" id="PS50104"/>
    </source>
</evidence>
<dbReference type="InterPro" id="IPR005532">
    <property type="entry name" value="SUMF_dom"/>
</dbReference>
<accession>A0A9E3H4Z9</accession>
<name>A0A9E3H4Z9_9NOST</name>
<dbReference type="GO" id="GO:0007165">
    <property type="term" value="P:signal transduction"/>
    <property type="evidence" value="ECO:0007669"/>
    <property type="project" value="InterPro"/>
</dbReference>
<reference evidence="2" key="2">
    <citation type="journal article" date="2022" name="Microbiol. Resour. Announc.">
        <title>Metagenome Sequencing to Explore Phylogenomics of Terrestrial Cyanobacteria.</title>
        <authorList>
            <person name="Ward R.D."/>
            <person name="Stajich J.E."/>
            <person name="Johansen J.R."/>
            <person name="Huntemann M."/>
            <person name="Clum A."/>
            <person name="Foster B."/>
            <person name="Foster B."/>
            <person name="Roux S."/>
            <person name="Palaniappan K."/>
            <person name="Varghese N."/>
            <person name="Mukherjee S."/>
            <person name="Reddy T.B.K."/>
            <person name="Daum C."/>
            <person name="Copeland A."/>
            <person name="Chen I.A."/>
            <person name="Ivanova N.N."/>
            <person name="Kyrpides N.C."/>
            <person name="Shapiro N."/>
            <person name="Eloe-Fadrosh E.A."/>
            <person name="Pietrasiak N."/>
        </authorList>
    </citation>
    <scope>NUCLEOTIDE SEQUENCE</scope>
    <source>
        <strain evidence="2">HA4357-MV3</strain>
    </source>
</reference>
<protein>
    <submittedName>
        <fullName evidence="2">SUMF1/EgtB/PvdO family nonheme iron enzyme</fullName>
    </submittedName>
</protein>
<dbReference type="Gene3D" id="3.40.50.10140">
    <property type="entry name" value="Toll/interleukin-1 receptor homology (TIR) domain"/>
    <property type="match status" value="1"/>
</dbReference>
<dbReference type="PROSITE" id="PS50104">
    <property type="entry name" value="TIR"/>
    <property type="match status" value="1"/>
</dbReference>
<dbReference type="Pfam" id="PF13676">
    <property type="entry name" value="TIR_2"/>
    <property type="match status" value="1"/>
</dbReference>
<dbReference type="SUPFAM" id="SSF52200">
    <property type="entry name" value="Toll/Interleukin receptor TIR domain"/>
    <property type="match status" value="1"/>
</dbReference>
<dbReference type="InterPro" id="IPR035897">
    <property type="entry name" value="Toll_tir_struct_dom_sf"/>
</dbReference>
<dbReference type="InterPro" id="IPR042095">
    <property type="entry name" value="SUMF_sf"/>
</dbReference>
<comment type="caution">
    <text evidence="2">The sequence shown here is derived from an EMBL/GenBank/DDBJ whole genome shotgun (WGS) entry which is preliminary data.</text>
</comment>
<organism evidence="2 3">
    <name type="scientific">Pelatocladus maniniholoensis HA4357-MV3</name>
    <dbReference type="NCBI Taxonomy" id="1117104"/>
    <lineage>
        <taxon>Bacteria</taxon>
        <taxon>Bacillati</taxon>
        <taxon>Cyanobacteriota</taxon>
        <taxon>Cyanophyceae</taxon>
        <taxon>Nostocales</taxon>
        <taxon>Nostocaceae</taxon>
        <taxon>Pelatocladus</taxon>
    </lineage>
</organism>